<dbReference type="RefSeq" id="WP_110297155.1">
    <property type="nucleotide sequence ID" value="NZ_QJJM01000001.1"/>
</dbReference>
<evidence type="ECO:0000259" key="2">
    <source>
        <dbReference type="PROSITE" id="PS50943"/>
    </source>
</evidence>
<evidence type="ECO:0000313" key="3">
    <source>
        <dbReference type="EMBL" id="PXW79190.1"/>
    </source>
</evidence>
<keyword evidence="1" id="KW-0238">DNA-binding</keyword>
<dbReference type="Proteomes" id="UP000248014">
    <property type="component" value="Unassembled WGS sequence"/>
</dbReference>
<dbReference type="OrthoDB" id="3034420at2"/>
<dbReference type="Pfam" id="PF01381">
    <property type="entry name" value="HTH_3"/>
    <property type="match status" value="1"/>
</dbReference>
<dbReference type="SMART" id="SM00530">
    <property type="entry name" value="HTH_XRE"/>
    <property type="match status" value="1"/>
</dbReference>
<dbReference type="AlphaFoldDB" id="A0A2V3VC93"/>
<dbReference type="PANTHER" id="PTHR46558:SF4">
    <property type="entry name" value="DNA-BIDING PHAGE PROTEIN"/>
    <property type="match status" value="1"/>
</dbReference>
<dbReference type="GO" id="GO:0003677">
    <property type="term" value="F:DNA binding"/>
    <property type="evidence" value="ECO:0007669"/>
    <property type="project" value="UniProtKB-KW"/>
</dbReference>
<keyword evidence="4" id="KW-1185">Reference proteome</keyword>
<reference evidence="3 4" key="1">
    <citation type="submission" date="2018-05" db="EMBL/GenBank/DDBJ databases">
        <title>Genomic Encyclopedia of Type Strains, Phase IV (KMG-IV): sequencing the most valuable type-strain genomes for metagenomic binning, comparative biology and taxonomic classification.</title>
        <authorList>
            <person name="Goeker M."/>
        </authorList>
    </citation>
    <scope>NUCLEOTIDE SEQUENCE [LARGE SCALE GENOMIC DNA]</scope>
    <source>
        <strain evidence="3 4">DSM 3183</strain>
    </source>
</reference>
<sequence>MKNALRGYRKARGLSQLELADAVEVTRQSIIAMEAEKYDPSLPMAYRLAAFFDVPVEQLFHNPWKSDKNPYQ</sequence>
<accession>A0A2V3VC93</accession>
<dbReference type="Gene3D" id="1.10.260.40">
    <property type="entry name" value="lambda repressor-like DNA-binding domains"/>
    <property type="match status" value="1"/>
</dbReference>
<dbReference type="InterPro" id="IPR001387">
    <property type="entry name" value="Cro/C1-type_HTH"/>
</dbReference>
<comment type="caution">
    <text evidence="3">The sequence shown here is derived from an EMBL/GenBank/DDBJ whole genome shotgun (WGS) entry which is preliminary data.</text>
</comment>
<dbReference type="EMBL" id="QJJM01000001">
    <property type="protein sequence ID" value="PXW79190.1"/>
    <property type="molecule type" value="Genomic_DNA"/>
</dbReference>
<organism evidence="3 4">
    <name type="scientific">Blastomonas natatoria</name>
    <dbReference type="NCBI Taxonomy" id="34015"/>
    <lineage>
        <taxon>Bacteria</taxon>
        <taxon>Pseudomonadati</taxon>
        <taxon>Pseudomonadota</taxon>
        <taxon>Alphaproteobacteria</taxon>
        <taxon>Sphingomonadales</taxon>
        <taxon>Sphingomonadaceae</taxon>
        <taxon>Blastomonas</taxon>
    </lineage>
</organism>
<feature type="domain" description="HTH cro/C1-type" evidence="2">
    <location>
        <begin position="5"/>
        <end position="59"/>
    </location>
</feature>
<name>A0A2V3VC93_9SPHN</name>
<dbReference type="PROSITE" id="PS50943">
    <property type="entry name" value="HTH_CROC1"/>
    <property type="match status" value="1"/>
</dbReference>
<protein>
    <submittedName>
        <fullName evidence="3">Xre family transcriptional regulator</fullName>
    </submittedName>
</protein>
<gene>
    <name evidence="3" type="ORF">C7451_101254</name>
</gene>
<evidence type="ECO:0000313" key="4">
    <source>
        <dbReference type="Proteomes" id="UP000248014"/>
    </source>
</evidence>
<evidence type="ECO:0000256" key="1">
    <source>
        <dbReference type="ARBA" id="ARBA00023125"/>
    </source>
</evidence>
<dbReference type="CDD" id="cd00093">
    <property type="entry name" value="HTH_XRE"/>
    <property type="match status" value="1"/>
</dbReference>
<dbReference type="PANTHER" id="PTHR46558">
    <property type="entry name" value="TRACRIPTIONAL REGULATORY PROTEIN-RELATED-RELATED"/>
    <property type="match status" value="1"/>
</dbReference>
<dbReference type="InterPro" id="IPR010982">
    <property type="entry name" value="Lambda_DNA-bd_dom_sf"/>
</dbReference>
<dbReference type="SUPFAM" id="SSF47413">
    <property type="entry name" value="lambda repressor-like DNA-binding domains"/>
    <property type="match status" value="1"/>
</dbReference>
<proteinExistence type="predicted"/>